<dbReference type="InterPro" id="IPR013500">
    <property type="entry name" value="TopoI_cat_euk"/>
</dbReference>
<gene>
    <name evidence="10" type="ORF">GCM10009823_29820</name>
</gene>
<feature type="region of interest" description="Disordered" evidence="7">
    <location>
        <begin position="1"/>
        <end position="44"/>
    </location>
</feature>
<evidence type="ECO:0000256" key="6">
    <source>
        <dbReference type="ARBA" id="ARBA00023235"/>
    </source>
</evidence>
<dbReference type="Gene3D" id="1.10.132.120">
    <property type="match status" value="1"/>
</dbReference>
<accession>A0ABN2X6X4</accession>
<feature type="domain" description="DNA topoisomerase IB N-terminal" evidence="9">
    <location>
        <begin position="30"/>
        <end position="78"/>
    </location>
</feature>
<keyword evidence="4" id="KW-0799">Topoisomerase</keyword>
<comment type="similarity">
    <text evidence="2">Belongs to the type IB topoisomerase family.</text>
</comment>
<dbReference type="PANTHER" id="PTHR10290:SF3">
    <property type="entry name" value="DNA TOPOISOMERASE 1"/>
    <property type="match status" value="1"/>
</dbReference>
<dbReference type="InterPro" id="IPR014711">
    <property type="entry name" value="TopoI_cat_a-hlx-sub_euk"/>
</dbReference>
<name>A0ABN2X6X4_9MICO</name>
<evidence type="ECO:0000313" key="11">
    <source>
        <dbReference type="Proteomes" id="UP001500984"/>
    </source>
</evidence>
<reference evidence="10 11" key="1">
    <citation type="journal article" date="2019" name="Int. J. Syst. Evol. Microbiol.">
        <title>The Global Catalogue of Microorganisms (GCM) 10K type strain sequencing project: providing services to taxonomists for standard genome sequencing and annotation.</title>
        <authorList>
            <consortium name="The Broad Institute Genomics Platform"/>
            <consortium name="The Broad Institute Genome Sequencing Center for Infectious Disease"/>
            <person name="Wu L."/>
            <person name="Ma J."/>
        </authorList>
    </citation>
    <scope>NUCLEOTIDE SEQUENCE [LARGE SCALE GENOMIC DNA]</scope>
    <source>
        <strain evidence="10 11">JCM 15900</strain>
    </source>
</reference>
<evidence type="ECO:0000256" key="5">
    <source>
        <dbReference type="ARBA" id="ARBA00023125"/>
    </source>
</evidence>
<dbReference type="Pfam" id="PF21338">
    <property type="entry name" value="Top1B_N_bact"/>
    <property type="match status" value="1"/>
</dbReference>
<dbReference type="Gene3D" id="3.90.15.10">
    <property type="entry name" value="Topoisomerase I, Chain A, domain 3"/>
    <property type="match status" value="1"/>
</dbReference>
<dbReference type="Proteomes" id="UP001500984">
    <property type="component" value="Unassembled WGS sequence"/>
</dbReference>
<dbReference type="EC" id="5.6.2.1" evidence="3"/>
<organism evidence="10 11">
    <name type="scientific">Brevibacterium salitolerans</name>
    <dbReference type="NCBI Taxonomy" id="1403566"/>
    <lineage>
        <taxon>Bacteria</taxon>
        <taxon>Bacillati</taxon>
        <taxon>Actinomycetota</taxon>
        <taxon>Actinomycetes</taxon>
        <taxon>Micrococcales</taxon>
        <taxon>Brevibacteriaceae</taxon>
        <taxon>Brevibacterium</taxon>
    </lineage>
</organism>
<evidence type="ECO:0000259" key="8">
    <source>
        <dbReference type="Pfam" id="PF01028"/>
    </source>
</evidence>
<comment type="catalytic activity">
    <reaction evidence="1">
        <text>ATP-independent breakage of single-stranded DNA, followed by passage and rejoining.</text>
        <dbReference type="EC" id="5.6.2.1"/>
    </reaction>
</comment>
<dbReference type="EMBL" id="BAAAPZ010000018">
    <property type="protein sequence ID" value="GAA2104904.1"/>
    <property type="molecule type" value="Genomic_DNA"/>
</dbReference>
<dbReference type="InterPro" id="IPR049331">
    <property type="entry name" value="Top1B_N_bact"/>
</dbReference>
<evidence type="ECO:0000259" key="9">
    <source>
        <dbReference type="Pfam" id="PF21338"/>
    </source>
</evidence>
<evidence type="ECO:0000256" key="1">
    <source>
        <dbReference type="ARBA" id="ARBA00000213"/>
    </source>
</evidence>
<feature type="domain" description="DNA topoisomerase I catalytic core eukaryotic-type" evidence="8">
    <location>
        <begin position="92"/>
        <end position="295"/>
    </location>
</feature>
<dbReference type="SUPFAM" id="SSF56349">
    <property type="entry name" value="DNA breaking-rejoining enzymes"/>
    <property type="match status" value="1"/>
</dbReference>
<sequence length="329" mass="36894">MSTSSRRSAGRLRRSDPHAPGITRRRRGSGYSFTAPDGSTITDPDERARLRSLAIPPAWRDVWICPDPRGHIQAAGTDDAGRRQYLYHPAWHAKQARKKFTRVLQVGPALPTARRTVTTLLRSRRDDLEHASAIAFRMLDTFGIRVGNEEYAEANGSYGLTTLRAEHVQVSHKRVRLSFPGKSHQHVELKARDQDLAAALADVLGPADEPALRWRDDEGWHELGAAQVNTFLQEVTGVEMTAKDFRTWHATVRAARALARRHDPAASQTRRKREVNAALDEVAAFLCNTRAIARNSYVDPRVIDRFLGGEVLKAKTYRSAERLLPDFLG</sequence>
<dbReference type="InterPro" id="IPR011010">
    <property type="entry name" value="DNA_brk_join_enz"/>
</dbReference>
<evidence type="ECO:0000313" key="10">
    <source>
        <dbReference type="EMBL" id="GAA2104904.1"/>
    </source>
</evidence>
<dbReference type="PROSITE" id="PS52038">
    <property type="entry name" value="TOPO_IB_2"/>
    <property type="match status" value="1"/>
</dbReference>
<keyword evidence="5" id="KW-0238">DNA-binding</keyword>
<proteinExistence type="inferred from homology"/>
<evidence type="ECO:0000256" key="4">
    <source>
        <dbReference type="ARBA" id="ARBA00023029"/>
    </source>
</evidence>
<evidence type="ECO:0000256" key="3">
    <source>
        <dbReference type="ARBA" id="ARBA00012891"/>
    </source>
</evidence>
<dbReference type="Gene3D" id="3.30.66.10">
    <property type="entry name" value="DNA topoisomerase I domain"/>
    <property type="match status" value="1"/>
</dbReference>
<dbReference type="RefSeq" id="WP_344338158.1">
    <property type="nucleotide sequence ID" value="NZ_BAAAPZ010000018.1"/>
</dbReference>
<keyword evidence="11" id="KW-1185">Reference proteome</keyword>
<evidence type="ECO:0000256" key="2">
    <source>
        <dbReference type="ARBA" id="ARBA00006645"/>
    </source>
</evidence>
<dbReference type="Pfam" id="PF01028">
    <property type="entry name" value="Topoisom_I"/>
    <property type="match status" value="1"/>
</dbReference>
<comment type="caution">
    <text evidence="10">The sequence shown here is derived from an EMBL/GenBank/DDBJ whole genome shotgun (WGS) entry which is preliminary data.</text>
</comment>
<dbReference type="SUPFAM" id="SSF55869">
    <property type="entry name" value="DNA topoisomerase I domain"/>
    <property type="match status" value="1"/>
</dbReference>
<dbReference type="PRINTS" id="PR00416">
    <property type="entry name" value="EUTPISMRASEI"/>
</dbReference>
<dbReference type="InterPro" id="IPR035447">
    <property type="entry name" value="DNA_topo_I_N_sf"/>
</dbReference>
<evidence type="ECO:0000256" key="7">
    <source>
        <dbReference type="SAM" id="MobiDB-lite"/>
    </source>
</evidence>
<keyword evidence="6" id="KW-0413">Isomerase</keyword>
<dbReference type="InterPro" id="IPR001631">
    <property type="entry name" value="TopoI"/>
</dbReference>
<dbReference type="PANTHER" id="PTHR10290">
    <property type="entry name" value="DNA TOPOISOMERASE I"/>
    <property type="match status" value="1"/>
</dbReference>
<protein>
    <recommendedName>
        <fullName evidence="3">DNA topoisomerase</fullName>
        <ecNumber evidence="3">5.6.2.1</ecNumber>
    </recommendedName>
</protein>
<dbReference type="InterPro" id="IPR051062">
    <property type="entry name" value="Topoisomerase_IB"/>
</dbReference>